<evidence type="ECO:0000313" key="2">
    <source>
        <dbReference type="Proteomes" id="UP000189670"/>
    </source>
</evidence>
<comment type="caution">
    <text evidence="1">The sequence shown here is derived from an EMBL/GenBank/DDBJ whole genome shotgun (WGS) entry which is preliminary data.</text>
</comment>
<protein>
    <submittedName>
        <fullName evidence="1">Uncharacterized protein</fullName>
    </submittedName>
</protein>
<gene>
    <name evidence="1" type="ORF">OMM_13999</name>
</gene>
<dbReference type="AlphaFoldDB" id="A0A1V1NSM9"/>
<evidence type="ECO:0000313" key="1">
    <source>
        <dbReference type="EMBL" id="ETR65600.1"/>
    </source>
</evidence>
<dbReference type="EMBL" id="ATBP01002667">
    <property type="protein sequence ID" value="ETR65600.1"/>
    <property type="molecule type" value="Genomic_DNA"/>
</dbReference>
<sequence>MKINTNVQSHFSISGPKSFTGNSSSQTIANALPGTYTITYDPLTCWQTPASESQSLTYWGTLNFSGIYGQTPAEPIQNLRADRNIKTWTGSNQITIQWKPINQCLKRLCLCLGST</sequence>
<dbReference type="Proteomes" id="UP000189670">
    <property type="component" value="Unassembled WGS sequence"/>
</dbReference>
<proteinExistence type="predicted"/>
<name>A0A1V1NSM9_9BACT</name>
<reference evidence="2" key="1">
    <citation type="submission" date="2012-11" db="EMBL/GenBank/DDBJ databases">
        <authorList>
            <person name="Lucero-Rivera Y.E."/>
            <person name="Tovar-Ramirez D."/>
        </authorList>
    </citation>
    <scope>NUCLEOTIDE SEQUENCE [LARGE SCALE GENOMIC DNA]</scope>
    <source>
        <strain evidence="2">Araruama</strain>
    </source>
</reference>
<accession>A0A1V1NSM9</accession>
<organism evidence="1 2">
    <name type="scientific">Candidatus Magnetoglobus multicellularis str. Araruama</name>
    <dbReference type="NCBI Taxonomy" id="890399"/>
    <lineage>
        <taxon>Bacteria</taxon>
        <taxon>Pseudomonadati</taxon>
        <taxon>Thermodesulfobacteriota</taxon>
        <taxon>Desulfobacteria</taxon>
        <taxon>Desulfobacterales</taxon>
        <taxon>Desulfobacteraceae</taxon>
        <taxon>Candidatus Magnetoglobus</taxon>
    </lineage>
</organism>